<feature type="compositionally biased region" description="Basic and acidic residues" evidence="1">
    <location>
        <begin position="45"/>
        <end position="57"/>
    </location>
</feature>
<dbReference type="SMART" id="SM00262">
    <property type="entry name" value="GEL"/>
    <property type="match status" value="3"/>
</dbReference>
<feature type="domain" description="DUF7904" evidence="3">
    <location>
        <begin position="1254"/>
        <end position="1353"/>
    </location>
</feature>
<evidence type="ECO:0008006" key="6">
    <source>
        <dbReference type="Google" id="ProtNLM"/>
    </source>
</evidence>
<feature type="compositionally biased region" description="Polar residues" evidence="1">
    <location>
        <begin position="59"/>
        <end position="74"/>
    </location>
</feature>
<dbReference type="PANTHER" id="PTHR11977">
    <property type="entry name" value="VILLIN"/>
    <property type="match status" value="1"/>
</dbReference>
<dbReference type="GO" id="GO:0008154">
    <property type="term" value="P:actin polymerization or depolymerization"/>
    <property type="evidence" value="ECO:0007669"/>
    <property type="project" value="TreeGrafter"/>
</dbReference>
<dbReference type="Proteomes" id="UP000750711">
    <property type="component" value="Unassembled WGS sequence"/>
</dbReference>
<dbReference type="InterPro" id="IPR057226">
    <property type="entry name" value="DUF7904"/>
</dbReference>
<protein>
    <recommendedName>
        <fullName evidence="6">Gelsolin repeat protein</fullName>
    </recommendedName>
</protein>
<accession>A0A9P8RRK1</accession>
<dbReference type="SUPFAM" id="SSF55753">
    <property type="entry name" value="Actin depolymerizing proteins"/>
    <property type="match status" value="3"/>
</dbReference>
<comment type="caution">
    <text evidence="4">The sequence shown here is derived from an EMBL/GenBank/DDBJ whole genome shotgun (WGS) entry which is preliminary data.</text>
</comment>
<evidence type="ECO:0000256" key="1">
    <source>
        <dbReference type="SAM" id="MobiDB-lite"/>
    </source>
</evidence>
<feature type="compositionally biased region" description="Basic and acidic residues" evidence="1">
    <location>
        <begin position="955"/>
        <end position="967"/>
    </location>
</feature>
<feature type="compositionally biased region" description="Polar residues" evidence="1">
    <location>
        <begin position="658"/>
        <end position="672"/>
    </location>
</feature>
<dbReference type="Gene3D" id="3.40.20.10">
    <property type="entry name" value="Severin"/>
    <property type="match status" value="3"/>
</dbReference>
<dbReference type="GO" id="GO:0015629">
    <property type="term" value="C:actin cytoskeleton"/>
    <property type="evidence" value="ECO:0007669"/>
    <property type="project" value="TreeGrafter"/>
</dbReference>
<organism evidence="4 5">
    <name type="scientific">Trichoglossum hirsutum</name>
    <dbReference type="NCBI Taxonomy" id="265104"/>
    <lineage>
        <taxon>Eukaryota</taxon>
        <taxon>Fungi</taxon>
        <taxon>Dikarya</taxon>
        <taxon>Ascomycota</taxon>
        <taxon>Pezizomycotina</taxon>
        <taxon>Geoglossomycetes</taxon>
        <taxon>Geoglossales</taxon>
        <taxon>Geoglossaceae</taxon>
        <taxon>Trichoglossum</taxon>
    </lineage>
</organism>
<dbReference type="EMBL" id="JAGHQM010000299">
    <property type="protein sequence ID" value="KAH0562743.1"/>
    <property type="molecule type" value="Genomic_DNA"/>
</dbReference>
<feature type="compositionally biased region" description="Polar residues" evidence="1">
    <location>
        <begin position="258"/>
        <end position="267"/>
    </location>
</feature>
<dbReference type="InterPro" id="IPR007122">
    <property type="entry name" value="Villin/Gelsolin"/>
</dbReference>
<feature type="compositionally biased region" description="Basic and acidic residues" evidence="1">
    <location>
        <begin position="816"/>
        <end position="841"/>
    </location>
</feature>
<dbReference type="InterPro" id="IPR025118">
    <property type="entry name" value="DUF4045"/>
</dbReference>
<feature type="compositionally biased region" description="Low complexity" evidence="1">
    <location>
        <begin position="639"/>
        <end position="651"/>
    </location>
</feature>
<feature type="compositionally biased region" description="Low complexity" evidence="1">
    <location>
        <begin position="1089"/>
        <end position="1102"/>
    </location>
</feature>
<feature type="compositionally biased region" description="Basic and acidic residues" evidence="1">
    <location>
        <begin position="21"/>
        <end position="39"/>
    </location>
</feature>
<dbReference type="GO" id="GO:0005737">
    <property type="term" value="C:cytoplasm"/>
    <property type="evidence" value="ECO:0007669"/>
    <property type="project" value="TreeGrafter"/>
</dbReference>
<feature type="compositionally biased region" description="Low complexity" evidence="1">
    <location>
        <begin position="673"/>
        <end position="693"/>
    </location>
</feature>
<dbReference type="PANTHER" id="PTHR11977:SF133">
    <property type="entry name" value="DUF4045 DOMAIN-CONTAINING PROTEIN"/>
    <property type="match status" value="1"/>
</dbReference>
<feature type="compositionally biased region" description="Basic and acidic residues" evidence="1">
    <location>
        <begin position="156"/>
        <end position="182"/>
    </location>
</feature>
<dbReference type="Pfam" id="PF25480">
    <property type="entry name" value="DUF7904"/>
    <property type="match status" value="1"/>
</dbReference>
<feature type="compositionally biased region" description="Polar residues" evidence="1">
    <location>
        <begin position="380"/>
        <end position="405"/>
    </location>
</feature>
<proteinExistence type="predicted"/>
<feature type="compositionally biased region" description="Basic and acidic residues" evidence="1">
    <location>
        <begin position="118"/>
        <end position="144"/>
    </location>
</feature>
<feature type="compositionally biased region" description="Polar residues" evidence="1">
    <location>
        <begin position="329"/>
        <end position="340"/>
    </location>
</feature>
<feature type="domain" description="DUF4045" evidence="2">
    <location>
        <begin position="9"/>
        <end position="835"/>
    </location>
</feature>
<dbReference type="GO" id="GO:0051014">
    <property type="term" value="P:actin filament severing"/>
    <property type="evidence" value="ECO:0007669"/>
    <property type="project" value="TreeGrafter"/>
</dbReference>
<feature type="region of interest" description="Disordered" evidence="1">
    <location>
        <begin position="21"/>
        <end position="782"/>
    </location>
</feature>
<feature type="region of interest" description="Disordered" evidence="1">
    <location>
        <begin position="805"/>
        <end position="1204"/>
    </location>
</feature>
<name>A0A9P8RRK1_9PEZI</name>
<sequence length="1601" mass="172801">MSGTAIPESEDVNDFLQRIRELGDKRDKEDEERTKKLEEEILQGRAERQARRAERARSLSPTKDSPSNTPQSLRSLAVDTPKLEALATPQEAMLPSRDSRVREVVVGDAFQQLSGESSPKKDAGSSRDLKHREAAVNDAFERLTGELQPESNVRSEVNDPSERYIGEQSSMKDARSDARKTPDFSGVSKARDGRSQPSPSAAIAPSRGSPLSWQRRPNPQAPNGPRPRPHSQNLVERGPRESPQTTPEPQQAEDVVLSRSQIAQSLGSKDPSWFRQTADRGANSPAYRKTQDEPLPDSSLVTTRTRLPGLSRESTVEPDDSASLAGSYRSGSPSRGNSIRDNGAPKKSYSTNSSLLGIESRSPLPISSAQRLDPPACDSASYSSGAQDDQLSTSRMPAMSPSQGRISPERLERAASPTKGMGGFVQSAMLKRSDSVNKRWAAQPNAGLSRGNSIASNRSTYGSSSVDLTGLSGQVSPSKSESRPENTNTGSTTALMERLGSSHSGATIAPGPKENLKPSAKSGPASPSNDELDSAHDRTQTITSGCLEKTPPTSPSKTMDPRRWSPTKASWLESALSKDPEKPKPKAPPPQQPSWMVEINKAKAQRATVDLGRGKNFKEINTGGLMRPPPPGGLSTPRSIGSPPSGFSSGTGTKGGLESSSDQTNSLRATGLSTKPKPSSLSPKTPSSTFKSPTTPPKSGKPRPRDETGQPLEEEQPCERSPLSEERVSNESIKSAPLTRNSKPSPPLKSDALNTKAGLKHRQTVNANNSNNNEPEFKNVFGRLKATKTQNYVAPDELKNNILRGKASLNVTGGPKKTERKDEFKESILRKKEEMKAKAGDEPGVNLTRSSSHSSFEKEKSSTIPEAIAKRKSLHRSTTGGNGDEKGKPSATPEAISKQKSFKPGQVTSPDRPQSVPLELGAGGKLADRLNPGLAGLLAKSPSPPVGVTGRSRVSRVDSGESLKEENVQPTTQLTHATKGRARGPKRRLPTSKTQDLASPGVMVSTGPSTQERLRNSNQKAEAKPASSLVSESPRVAAHIPPKPAIVDKAVIQKPTSKLPPDKTPTVPEPEEEHTVSVKGAAALWGRAPSSLSSSETPQSNSPRPPIKMDERPATANTALTPKKLEKPIGLGLQSAKPQTSVHEPLDKNLPTPPLKSQETTPIKQMSSPKIPEKPSALSMLDSGTAKSASASTVEPPGSPVPRTSEASHLFSDFFDVAGATPLQLRKVEVDTQALLSATVEDGVSNKIKTLRKQICEITGDGKQKPIPSHQEHILFEEGMYLCTHVFGASNGVRTTEVYLWVGDNVSESSAQDAQLFSRNAANEHNAKLITFKQGLETSSFFQALGGIVITRRGSSSRADSRMPYMLCGRRHLGQIAFDEVDLSVGSLCSGFPYLVCSSSGKLYLWKGKGSGADELGCARLIGMDFGLAGEIEEIDEGHETTSFLSIFGDTPEKFPKSADHWRLKPSYDKYRTRLFRVDHYIRAKVLEISPFCQADLDQHHIYCVDAFFEIYIIVGAKSQSNYAEFQTALMFAQEYGILAASMEDRPFIPISTVILQGVPRDFKAVFRKWDDAKTMTTWEPKKSSSLKLIPLSAAIEATRS</sequence>
<feature type="compositionally biased region" description="Polar residues" evidence="1">
    <location>
        <begin position="450"/>
        <end position="494"/>
    </location>
</feature>
<feature type="compositionally biased region" description="Polar residues" evidence="1">
    <location>
        <begin position="1155"/>
        <end position="1168"/>
    </location>
</feature>
<evidence type="ECO:0000259" key="2">
    <source>
        <dbReference type="Pfam" id="PF13254"/>
    </source>
</evidence>
<reference evidence="4" key="1">
    <citation type="submission" date="2021-03" db="EMBL/GenBank/DDBJ databases">
        <title>Comparative genomics and phylogenomic investigation of the class Geoglossomycetes provide insights into ecological specialization and systematics.</title>
        <authorList>
            <person name="Melie T."/>
            <person name="Pirro S."/>
            <person name="Miller A.N."/>
            <person name="Quandt A."/>
        </authorList>
    </citation>
    <scope>NUCLEOTIDE SEQUENCE</scope>
    <source>
        <strain evidence="4">CAQ_001_2017</strain>
    </source>
</reference>
<dbReference type="Pfam" id="PF13254">
    <property type="entry name" value="DUF4045"/>
    <property type="match status" value="1"/>
</dbReference>
<evidence type="ECO:0000313" key="5">
    <source>
        <dbReference type="Proteomes" id="UP000750711"/>
    </source>
</evidence>
<feature type="compositionally biased region" description="Low complexity" evidence="1">
    <location>
        <begin position="195"/>
        <end position="210"/>
    </location>
</feature>
<feature type="compositionally biased region" description="Polar residues" evidence="1">
    <location>
        <begin position="1006"/>
        <end position="1020"/>
    </location>
</feature>
<gene>
    <name evidence="4" type="ORF">GP486_002606</name>
</gene>
<dbReference type="InterPro" id="IPR029006">
    <property type="entry name" value="ADF-H/Gelsolin-like_dom_sf"/>
</dbReference>
<dbReference type="GO" id="GO:0005546">
    <property type="term" value="F:phosphatidylinositol-4,5-bisphosphate binding"/>
    <property type="evidence" value="ECO:0007669"/>
    <property type="project" value="TreeGrafter"/>
</dbReference>
<keyword evidence="5" id="KW-1185">Reference proteome</keyword>
<dbReference type="GO" id="GO:0051016">
    <property type="term" value="P:barbed-end actin filament capping"/>
    <property type="evidence" value="ECO:0007669"/>
    <property type="project" value="TreeGrafter"/>
</dbReference>
<evidence type="ECO:0000313" key="4">
    <source>
        <dbReference type="EMBL" id="KAH0562743.1"/>
    </source>
</evidence>
<feature type="compositionally biased region" description="Basic residues" evidence="1">
    <location>
        <begin position="978"/>
        <end position="990"/>
    </location>
</feature>
<evidence type="ECO:0000259" key="3">
    <source>
        <dbReference type="Pfam" id="PF25480"/>
    </source>
</evidence>
<feature type="compositionally biased region" description="Low complexity" evidence="1">
    <location>
        <begin position="517"/>
        <end position="528"/>
    </location>
</feature>
<dbReference type="GO" id="GO:0051015">
    <property type="term" value="F:actin filament binding"/>
    <property type="evidence" value="ECO:0007669"/>
    <property type="project" value="InterPro"/>
</dbReference>
<feature type="compositionally biased region" description="Polar residues" evidence="1">
    <location>
        <begin position="730"/>
        <end position="743"/>
    </location>
</feature>